<dbReference type="PANTHER" id="PTHR14222">
    <property type="entry name" value="CONDENSIN"/>
    <property type="match status" value="1"/>
</dbReference>
<feature type="domain" description="Condensin complex subunit 1 N-terminal" evidence="2">
    <location>
        <begin position="73"/>
        <end position="233"/>
    </location>
</feature>
<dbReference type="GO" id="GO:0042393">
    <property type="term" value="F:histone binding"/>
    <property type="evidence" value="ECO:0007669"/>
    <property type="project" value="TreeGrafter"/>
</dbReference>
<dbReference type="InterPro" id="IPR026971">
    <property type="entry name" value="CND1/NCAPD3"/>
</dbReference>
<evidence type="ECO:0000259" key="2">
    <source>
        <dbReference type="Pfam" id="PF12922"/>
    </source>
</evidence>
<evidence type="ECO:0000313" key="3">
    <source>
        <dbReference type="EMBL" id="AFP00550.1"/>
    </source>
</evidence>
<dbReference type="GO" id="GO:0000779">
    <property type="term" value="C:condensed chromosome, centromeric region"/>
    <property type="evidence" value="ECO:0007669"/>
    <property type="project" value="TreeGrafter"/>
</dbReference>
<dbReference type="SUPFAM" id="SSF48371">
    <property type="entry name" value="ARM repeat"/>
    <property type="match status" value="1"/>
</dbReference>
<reference evidence="3" key="1">
    <citation type="journal article" date="2014" name="Nature">
        <title>Elephant shark genome provides unique insights into gnathostome evolution.</title>
        <authorList>
            <consortium name="International Elephant Shark Genome Sequencing Consortium"/>
            <person name="Venkatesh B."/>
            <person name="Lee A.P."/>
            <person name="Ravi V."/>
            <person name="Maurya A.K."/>
            <person name="Lian M.M."/>
            <person name="Swann J.B."/>
            <person name="Ohta Y."/>
            <person name="Flajnik M.F."/>
            <person name="Sutoh Y."/>
            <person name="Kasahara M."/>
            <person name="Hoon S."/>
            <person name="Gangu V."/>
            <person name="Roy S.W."/>
            <person name="Irimia M."/>
            <person name="Korzh V."/>
            <person name="Kondrychyn I."/>
            <person name="Lim Z.W."/>
            <person name="Tay B.H."/>
            <person name="Tohari S."/>
            <person name="Kong K.W."/>
            <person name="Ho S."/>
            <person name="Lorente-Galdos B."/>
            <person name="Quilez J."/>
            <person name="Marques-Bonet T."/>
            <person name="Raney B.J."/>
            <person name="Ingham P.W."/>
            <person name="Tay A."/>
            <person name="Hillier L.W."/>
            <person name="Minx P."/>
            <person name="Boehm T."/>
            <person name="Wilson R.K."/>
            <person name="Brenner S."/>
            <person name="Warren W.C."/>
        </authorList>
    </citation>
    <scope>NUCLEOTIDE SEQUENCE</scope>
    <source>
        <tissue evidence="3">Spleen</tissue>
    </source>
</reference>
<dbReference type="GO" id="GO:0000796">
    <property type="term" value="C:condensin complex"/>
    <property type="evidence" value="ECO:0007669"/>
    <property type="project" value="TreeGrafter"/>
</dbReference>
<dbReference type="GO" id="GO:0007076">
    <property type="term" value="P:mitotic chromosome condensation"/>
    <property type="evidence" value="ECO:0007669"/>
    <property type="project" value="InterPro"/>
</dbReference>
<dbReference type="Pfam" id="PF12922">
    <property type="entry name" value="Cnd1_N"/>
    <property type="match status" value="1"/>
</dbReference>
<dbReference type="AlphaFoldDB" id="V9KPF9"/>
<dbReference type="InterPro" id="IPR024324">
    <property type="entry name" value="Condensin_cplx_su1_N"/>
</dbReference>
<sequence>MEFVLPVDGGVGDLLRSGGVGHYVVQEVVPLRHLPQQLSGFRAALRSQGPLFILEHFDTAYSVLHHFTHTEPHVREELLDTLLRALSQCCVELPVTLEGAARAVEVRSAHLNAVTMLCYLVTHCTRAFEGLHSTPDLRSVGPTGKVRKGKSECDWETERSRPIETLTHLLQLDIGRLWPTGVVDEEFTSLITCCCYKLLENPSIGSVRNKSTREAVAHLLGLSIRRYNHTLGASLKVLQLLQHFDHSAPVLVQAVYIWVTEYGMKTSVGEILRELGQTSPEELVRGPSGGRTHSAFLVELTEKLPSVTLSNISLVLHLLSSESYVLRLAVLGMMAELLCELLSGDGLEPWARDTRDHFLDTLQLHIHDVNAFVRSKCLQILCRVVQAKALPLSRFEAVVALAMGRLCDHSVNVCKHSIQLLAAITAHNPYTWKISAEELCAARDRERHRLAAMREEHRPVVRVEVAVEWAAMEPEVRSALVSVLHDTHVEEEERERPEPGDTAHRVYSRVAHLLRAANYKRAVRLLLCLEEESAGGGQAVGTAADTHTRLIHTLEACFKGEARSEGEDGDSPKEQSETEGRS</sequence>
<feature type="non-terminal residue" evidence="3">
    <location>
        <position position="582"/>
    </location>
</feature>
<dbReference type="GO" id="GO:0010032">
    <property type="term" value="P:meiotic chromosome condensation"/>
    <property type="evidence" value="ECO:0007669"/>
    <property type="project" value="TreeGrafter"/>
</dbReference>
<dbReference type="EMBL" id="JW868032">
    <property type="protein sequence ID" value="AFP00550.1"/>
    <property type="molecule type" value="mRNA"/>
</dbReference>
<evidence type="ECO:0000256" key="1">
    <source>
        <dbReference type="SAM" id="MobiDB-lite"/>
    </source>
</evidence>
<feature type="region of interest" description="Disordered" evidence="1">
    <location>
        <begin position="558"/>
        <end position="582"/>
    </location>
</feature>
<dbReference type="InterPro" id="IPR016024">
    <property type="entry name" value="ARM-type_fold"/>
</dbReference>
<protein>
    <submittedName>
        <fullName evidence="3">Condensin complex subunit 1</fullName>
    </submittedName>
</protein>
<organism evidence="3">
    <name type="scientific">Callorhinchus milii</name>
    <name type="common">Ghost shark</name>
    <dbReference type="NCBI Taxonomy" id="7868"/>
    <lineage>
        <taxon>Eukaryota</taxon>
        <taxon>Metazoa</taxon>
        <taxon>Chordata</taxon>
        <taxon>Craniata</taxon>
        <taxon>Vertebrata</taxon>
        <taxon>Chondrichthyes</taxon>
        <taxon>Holocephali</taxon>
        <taxon>Chimaeriformes</taxon>
        <taxon>Callorhinchidae</taxon>
        <taxon>Callorhinchus</taxon>
    </lineage>
</organism>
<name>V9KPF9_CALMI</name>
<proteinExistence type="evidence at transcript level"/>
<dbReference type="PANTHER" id="PTHR14222:SF2">
    <property type="entry name" value="CONDENSIN COMPLEX SUBUNIT 1"/>
    <property type="match status" value="1"/>
</dbReference>
<accession>V9KPF9</accession>